<organism evidence="11 12">
    <name type="scientific">Ciona savignyi</name>
    <name type="common">Pacific transparent sea squirt</name>
    <dbReference type="NCBI Taxonomy" id="51511"/>
    <lineage>
        <taxon>Eukaryota</taxon>
        <taxon>Metazoa</taxon>
        <taxon>Chordata</taxon>
        <taxon>Tunicata</taxon>
        <taxon>Ascidiacea</taxon>
        <taxon>Phlebobranchia</taxon>
        <taxon>Cionidae</taxon>
        <taxon>Ciona</taxon>
    </lineage>
</organism>
<evidence type="ECO:0000313" key="12">
    <source>
        <dbReference type="Proteomes" id="UP000007875"/>
    </source>
</evidence>
<dbReference type="PANTHER" id="PTHR10878">
    <property type="entry name" value="SEGMENT POLARITY PROTEIN DISHEVELLED"/>
    <property type="match status" value="1"/>
</dbReference>
<dbReference type="Pfam" id="PF00610">
    <property type="entry name" value="DEP"/>
    <property type="match status" value="1"/>
</dbReference>
<dbReference type="FunFam" id="2.40.240.130:FF:000001">
    <property type="entry name" value="Segment polarity protein dishevelled homolog DVL-1"/>
    <property type="match status" value="1"/>
</dbReference>
<dbReference type="SMART" id="SM00021">
    <property type="entry name" value="DAX"/>
    <property type="match status" value="1"/>
</dbReference>
<feature type="domain" description="DIX" evidence="10">
    <location>
        <begin position="2"/>
        <end position="83"/>
    </location>
</feature>
<dbReference type="InterPro" id="IPR015506">
    <property type="entry name" value="Dsh/Dvl-rel"/>
</dbReference>
<dbReference type="PANTHER" id="PTHR10878:SF25">
    <property type="entry name" value="SEGMENT POLARITY PROTEIN DISHEVELLED"/>
    <property type="match status" value="1"/>
</dbReference>
<feature type="region of interest" description="Disordered" evidence="7">
    <location>
        <begin position="91"/>
        <end position="113"/>
    </location>
</feature>
<sequence length="641" mass="70272">MSEETKIVYYLGNEQTPYVSKINLAPNSITLGDFKAAIKKSNFKFFFKSTDADFGVVKEEVTNDASILPLCDNRIVAWLKDPELDTISQCSGTSGVSAAGDKPQPRGAPINSKMEKCGDGYPLYDRYGSQSTLMSSDIETTSWDSRDDMTEYSTCTDMTGASRRKSRPRRQKYKKKRPRPGSDTTSTYSSSVTDSSMSLNILTVTLNMDKYNFLGISIVGQSNDKGDGGIYIGSIMKGGAVAADNRVEPGDMLLQVNEVNFENMSNEDAVRVLRNIVHKPGPITLTVAKCWDPNPDSYFSVPKDEPVRPIDPAVWANHIIPAKGDMHGPSPPYSLNHETSSASSLPESDRYEVVLSTHSDMATVVKHLKMSGSGLDVKTRMWLKITIPNAFIGSDLVDWLQQKVHGLAERRDARKYASSLLKAGYIRHTVNKITFSEQCYYVFGEYTGQLERDMSSLSLVESNSDRDSDALGPLGGGWGGQPGHGYPSYHVPYPGQLSVGPPGMNGNSEYAPPIPPYSSVPPHRNYPDGITMSVVHSMHRAASEASSYRHHLATFGAGNSSTESESRCSNRSGKSSGSKRRSDGDRNSDTHSQVGTLTLSFQHHTLQRPSAMNSTPGHLRSSQLSFQQAMGHPCDYFVDVM</sequence>
<dbReference type="PRINTS" id="PR01760">
    <property type="entry name" value="DISHEVELLED"/>
</dbReference>
<comment type="similarity">
    <text evidence="2">Belongs to the DSH family.</text>
</comment>
<dbReference type="STRING" id="51511.ENSCSAVP00000015441"/>
<dbReference type="Proteomes" id="UP000007875">
    <property type="component" value="Unassembled WGS sequence"/>
</dbReference>
<feature type="domain" description="PDZ" evidence="8">
    <location>
        <begin position="203"/>
        <end position="275"/>
    </location>
</feature>
<dbReference type="InterPro" id="IPR001478">
    <property type="entry name" value="PDZ"/>
</dbReference>
<feature type="compositionally biased region" description="Basic and acidic residues" evidence="7">
    <location>
        <begin position="580"/>
        <end position="589"/>
    </location>
</feature>
<dbReference type="Gene3D" id="2.40.240.130">
    <property type="match status" value="1"/>
</dbReference>
<dbReference type="GO" id="GO:0005109">
    <property type="term" value="F:frizzled binding"/>
    <property type="evidence" value="ECO:0007669"/>
    <property type="project" value="TreeGrafter"/>
</dbReference>
<dbReference type="InterPro" id="IPR036034">
    <property type="entry name" value="PDZ_sf"/>
</dbReference>
<feature type="compositionally biased region" description="Low complexity" evidence="7">
    <location>
        <begin position="567"/>
        <end position="576"/>
    </location>
</feature>
<keyword evidence="12" id="KW-1185">Reference proteome</keyword>
<feature type="compositionally biased region" description="Low complexity" evidence="7">
    <location>
        <begin position="182"/>
        <end position="192"/>
    </location>
</feature>
<dbReference type="SUPFAM" id="SSF46785">
    <property type="entry name" value="Winged helix' DNA-binding domain"/>
    <property type="match status" value="1"/>
</dbReference>
<dbReference type="SUPFAM" id="SSF50156">
    <property type="entry name" value="PDZ domain-like"/>
    <property type="match status" value="1"/>
</dbReference>
<dbReference type="OMA" id="RFEEFHL"/>
<dbReference type="PROSITE" id="PS50186">
    <property type="entry name" value="DEP"/>
    <property type="match status" value="1"/>
</dbReference>
<dbReference type="InterPro" id="IPR000591">
    <property type="entry name" value="DEP_dom"/>
</dbReference>
<protein>
    <submittedName>
        <fullName evidence="11">Uncharacterized protein</fullName>
    </submittedName>
</protein>
<dbReference type="SUPFAM" id="SSF54236">
    <property type="entry name" value="Ubiquitin-like"/>
    <property type="match status" value="1"/>
</dbReference>
<dbReference type="InterPro" id="IPR036390">
    <property type="entry name" value="WH_DNA-bd_sf"/>
</dbReference>
<evidence type="ECO:0000256" key="6">
    <source>
        <dbReference type="PROSITE-ProRule" id="PRU00069"/>
    </source>
</evidence>
<evidence type="ECO:0000256" key="4">
    <source>
        <dbReference type="ARBA" id="ARBA00022490"/>
    </source>
</evidence>
<keyword evidence="4" id="KW-0963">Cytoplasm</keyword>
<dbReference type="Gene3D" id="2.30.42.10">
    <property type="match status" value="1"/>
</dbReference>
<dbReference type="FunCoup" id="H2ZCX5">
    <property type="interactions" value="405"/>
</dbReference>
<dbReference type="FunFam" id="2.30.42.10:FF:000014">
    <property type="entry name" value="Segment polarity protein dishevelled homolog DVL-3"/>
    <property type="match status" value="1"/>
</dbReference>
<dbReference type="CDD" id="cd04438">
    <property type="entry name" value="DEP_dishevelled"/>
    <property type="match status" value="1"/>
</dbReference>
<evidence type="ECO:0000256" key="2">
    <source>
        <dbReference type="ARBA" id="ARBA00008735"/>
    </source>
</evidence>
<dbReference type="GO" id="GO:0060070">
    <property type="term" value="P:canonical Wnt signaling pathway"/>
    <property type="evidence" value="ECO:0007669"/>
    <property type="project" value="TreeGrafter"/>
</dbReference>
<dbReference type="InParanoid" id="H2ZCX5"/>
<evidence type="ECO:0000259" key="10">
    <source>
        <dbReference type="PROSITE" id="PS50841"/>
    </source>
</evidence>
<feature type="region of interest" description="Disordered" evidence="7">
    <location>
        <begin position="556"/>
        <end position="592"/>
    </location>
</feature>
<dbReference type="PROSITE" id="PS50106">
    <property type="entry name" value="PDZ"/>
    <property type="match status" value="1"/>
</dbReference>
<dbReference type="CDD" id="cd06717">
    <property type="entry name" value="PDZ_Dishevelled-like"/>
    <property type="match status" value="1"/>
</dbReference>
<dbReference type="Pfam" id="PF00778">
    <property type="entry name" value="DIX"/>
    <property type="match status" value="1"/>
</dbReference>
<name>H2ZCX5_CIOSA</name>
<proteinExistence type="inferred from homology"/>
<dbReference type="SMART" id="SM00049">
    <property type="entry name" value="DEP"/>
    <property type="match status" value="1"/>
</dbReference>
<reference evidence="11" key="2">
    <citation type="submission" date="2025-08" db="UniProtKB">
        <authorList>
            <consortium name="Ensembl"/>
        </authorList>
    </citation>
    <scope>IDENTIFICATION</scope>
</reference>
<keyword evidence="5 6" id="KW-0879">Wnt signaling pathway</keyword>
<dbReference type="InterPro" id="IPR001158">
    <property type="entry name" value="DIX"/>
</dbReference>
<feature type="compositionally biased region" description="Polar residues" evidence="7">
    <location>
        <begin position="336"/>
        <end position="346"/>
    </location>
</feature>
<dbReference type="GO" id="GO:0035556">
    <property type="term" value="P:intracellular signal transduction"/>
    <property type="evidence" value="ECO:0007669"/>
    <property type="project" value="InterPro"/>
</dbReference>
<evidence type="ECO:0000256" key="3">
    <source>
        <dbReference type="ARBA" id="ARBA00022473"/>
    </source>
</evidence>
<dbReference type="InterPro" id="IPR008339">
    <property type="entry name" value="Dishevelled_fam"/>
</dbReference>
<dbReference type="PROSITE" id="PS50841">
    <property type="entry name" value="DIX"/>
    <property type="match status" value="1"/>
</dbReference>
<keyword evidence="3" id="KW-0217">Developmental protein</keyword>
<evidence type="ECO:0000259" key="8">
    <source>
        <dbReference type="PROSITE" id="PS50106"/>
    </source>
</evidence>
<evidence type="ECO:0000256" key="1">
    <source>
        <dbReference type="ARBA" id="ARBA00004496"/>
    </source>
</evidence>
<accession>H2ZCX5</accession>
<dbReference type="HOGENOM" id="CLU_012601_1_0_1"/>
<feature type="domain" description="DEP" evidence="9">
    <location>
        <begin position="371"/>
        <end position="445"/>
    </location>
</feature>
<dbReference type="InterPro" id="IPR029071">
    <property type="entry name" value="Ubiquitin-like_domsf"/>
</dbReference>
<feature type="compositionally biased region" description="Basic residues" evidence="7">
    <location>
        <begin position="162"/>
        <end position="179"/>
    </location>
</feature>
<evidence type="ECO:0000256" key="7">
    <source>
        <dbReference type="SAM" id="MobiDB-lite"/>
    </source>
</evidence>
<dbReference type="InterPro" id="IPR038207">
    <property type="entry name" value="DIX_dom_sf"/>
</dbReference>
<dbReference type="GO" id="GO:0005829">
    <property type="term" value="C:cytosol"/>
    <property type="evidence" value="ECO:0007669"/>
    <property type="project" value="TreeGrafter"/>
</dbReference>
<reference evidence="11" key="3">
    <citation type="submission" date="2025-09" db="UniProtKB">
        <authorList>
            <consortium name="Ensembl"/>
        </authorList>
    </citation>
    <scope>IDENTIFICATION</scope>
</reference>
<dbReference type="AlphaFoldDB" id="H2ZCX5"/>
<feature type="region of interest" description="Disordered" evidence="7">
    <location>
        <begin position="326"/>
        <end position="346"/>
    </location>
</feature>
<dbReference type="eggNOG" id="KOG3571">
    <property type="taxonomic scope" value="Eukaryota"/>
</dbReference>
<dbReference type="Pfam" id="PF02377">
    <property type="entry name" value="Dishevelled"/>
    <property type="match status" value="1"/>
</dbReference>
<dbReference type="SMART" id="SM00228">
    <property type="entry name" value="PDZ"/>
    <property type="match status" value="1"/>
</dbReference>
<dbReference type="InterPro" id="IPR003351">
    <property type="entry name" value="Dishevelled_protein_dom"/>
</dbReference>
<dbReference type="FunFam" id="1.10.10.10:FF:000040">
    <property type="entry name" value="segment polarity protein dishevelled homolog DVL-3"/>
    <property type="match status" value="1"/>
</dbReference>
<dbReference type="GeneTree" id="ENSGT00950000182903"/>
<evidence type="ECO:0000313" key="11">
    <source>
        <dbReference type="Ensembl" id="ENSCSAVP00000015441.1"/>
    </source>
</evidence>
<evidence type="ECO:0000256" key="5">
    <source>
        <dbReference type="ARBA" id="ARBA00022687"/>
    </source>
</evidence>
<dbReference type="InterPro" id="IPR036388">
    <property type="entry name" value="WH-like_DNA-bd_sf"/>
</dbReference>
<dbReference type="Ensembl" id="ENSCSAVT00000015619.1">
    <property type="protein sequence ID" value="ENSCSAVP00000015441.1"/>
    <property type="gene ID" value="ENSCSAVG00000009062.1"/>
</dbReference>
<comment type="subcellular location">
    <subcellularLocation>
        <location evidence="1">Cytoplasm</location>
    </subcellularLocation>
</comment>
<feature type="region of interest" description="Disordered" evidence="7">
    <location>
        <begin position="149"/>
        <end position="192"/>
    </location>
</feature>
<reference evidence="12" key="1">
    <citation type="submission" date="2003-08" db="EMBL/GenBank/DDBJ databases">
        <authorList>
            <person name="Birren B."/>
            <person name="Nusbaum C."/>
            <person name="Abebe A."/>
            <person name="Abouelleil A."/>
            <person name="Adekoya E."/>
            <person name="Ait-zahra M."/>
            <person name="Allen N."/>
            <person name="Allen T."/>
            <person name="An P."/>
            <person name="Anderson M."/>
            <person name="Anderson S."/>
            <person name="Arachchi H."/>
            <person name="Armbruster J."/>
            <person name="Bachantsang P."/>
            <person name="Baldwin J."/>
            <person name="Barry A."/>
            <person name="Bayul T."/>
            <person name="Blitshsteyn B."/>
            <person name="Bloom T."/>
            <person name="Blye J."/>
            <person name="Boguslavskiy L."/>
            <person name="Borowsky M."/>
            <person name="Boukhgalter B."/>
            <person name="Brunache A."/>
            <person name="Butler J."/>
            <person name="Calixte N."/>
            <person name="Calvo S."/>
            <person name="Camarata J."/>
            <person name="Campo K."/>
            <person name="Chang J."/>
            <person name="Cheshatsang Y."/>
            <person name="Citroen M."/>
            <person name="Collymore A."/>
            <person name="Considine T."/>
            <person name="Cook A."/>
            <person name="Cooke P."/>
            <person name="Corum B."/>
            <person name="Cuomo C."/>
            <person name="David R."/>
            <person name="Dawoe T."/>
            <person name="Degray S."/>
            <person name="Dodge S."/>
            <person name="Dooley K."/>
            <person name="Dorje P."/>
            <person name="Dorjee K."/>
            <person name="Dorris L."/>
            <person name="Duffey N."/>
            <person name="Dupes A."/>
            <person name="Elkins T."/>
            <person name="Engels R."/>
            <person name="Erickson J."/>
            <person name="Farina A."/>
            <person name="Faro S."/>
            <person name="Ferreira P."/>
            <person name="Fischer H."/>
            <person name="Fitzgerald M."/>
            <person name="Foley K."/>
            <person name="Gage D."/>
            <person name="Galagan J."/>
            <person name="Gearin G."/>
            <person name="Gnerre S."/>
            <person name="Gnirke A."/>
            <person name="Goyette A."/>
            <person name="Graham J."/>
            <person name="Grandbois E."/>
            <person name="Gyaltsen K."/>
            <person name="Hafez N."/>
            <person name="Hagopian D."/>
            <person name="Hagos B."/>
            <person name="Hall J."/>
            <person name="Hatcher B."/>
            <person name="Heller A."/>
            <person name="Higgins H."/>
            <person name="Honan T."/>
            <person name="Horn A."/>
            <person name="Houde N."/>
            <person name="Hughes L."/>
            <person name="Hulme W."/>
            <person name="Husby E."/>
            <person name="Iliev I."/>
            <person name="Jaffe D."/>
            <person name="Jones C."/>
            <person name="Kamal M."/>
            <person name="Kamat A."/>
            <person name="Kamvysselis M."/>
            <person name="Karlsson E."/>
            <person name="Kells C."/>
            <person name="Kieu A."/>
            <person name="Kisner P."/>
            <person name="Kodira C."/>
            <person name="Kulbokas E."/>
            <person name="Labutti K."/>
            <person name="Lama D."/>
            <person name="Landers T."/>
            <person name="Leger J."/>
            <person name="Levine S."/>
            <person name="Lewis D."/>
            <person name="Lewis T."/>
            <person name="Lindblad-toh K."/>
            <person name="Liu X."/>
            <person name="Lokyitsang T."/>
            <person name="Lokyitsang Y."/>
            <person name="Lucien O."/>
            <person name="Lui A."/>
            <person name="Ma L.J."/>
            <person name="Mabbitt R."/>
            <person name="Macdonald J."/>
            <person name="Maclean C."/>
            <person name="Major J."/>
            <person name="Manning J."/>
            <person name="Marabella R."/>
            <person name="Maru K."/>
            <person name="Matthews C."/>
            <person name="Mauceli E."/>
            <person name="Mccarthy M."/>
            <person name="Mcdonough S."/>
            <person name="Mcghee T."/>
            <person name="Meldrim J."/>
            <person name="Meneus L."/>
            <person name="Mesirov J."/>
            <person name="Mihalev A."/>
            <person name="Mihova T."/>
            <person name="Mikkelsen T."/>
            <person name="Mlenga V."/>
            <person name="Moru K."/>
            <person name="Mozes J."/>
            <person name="Mulrain L."/>
            <person name="Munson G."/>
            <person name="Naylor J."/>
            <person name="Newes C."/>
            <person name="Nguyen C."/>
            <person name="Nguyen N."/>
            <person name="Nguyen T."/>
            <person name="Nicol R."/>
            <person name="Nielsen C."/>
            <person name="Nizzari M."/>
            <person name="Norbu C."/>
            <person name="Norbu N."/>
            <person name="O'donnell P."/>
            <person name="Okoawo O."/>
            <person name="O'leary S."/>
            <person name="Omotosho B."/>
            <person name="O'neill K."/>
            <person name="Osman S."/>
            <person name="Parker S."/>
            <person name="Perrin D."/>
            <person name="Phunkhang P."/>
            <person name="Piqani B."/>
            <person name="Purcell S."/>
            <person name="Rachupka T."/>
            <person name="Ramasamy U."/>
            <person name="Rameau R."/>
            <person name="Ray V."/>
            <person name="Raymond C."/>
            <person name="Retta R."/>
            <person name="Richardson S."/>
            <person name="Rise C."/>
            <person name="Rodriguez J."/>
            <person name="Rogers J."/>
            <person name="Rogov P."/>
            <person name="Rutman M."/>
            <person name="Schupbach R."/>
            <person name="Seaman C."/>
            <person name="Settipalli S."/>
            <person name="Sharpe T."/>
            <person name="Sheridan J."/>
            <person name="Sherpa N."/>
            <person name="Shi J."/>
            <person name="Smirnov S."/>
            <person name="Smith C."/>
            <person name="Sougnez C."/>
            <person name="Spencer B."/>
            <person name="Stalker J."/>
            <person name="Stange-thomann N."/>
            <person name="Stavropoulos S."/>
            <person name="Stetson K."/>
            <person name="Stone C."/>
            <person name="Stone S."/>
            <person name="Stubbs M."/>
            <person name="Talamas J."/>
            <person name="Tchuinga P."/>
            <person name="Tenzing P."/>
            <person name="Tesfaye S."/>
            <person name="Theodore J."/>
            <person name="Thoulutsang Y."/>
            <person name="Topham K."/>
            <person name="Towey S."/>
            <person name="Tsamla T."/>
            <person name="Tsomo N."/>
            <person name="Vallee D."/>
            <person name="Vassiliev H."/>
            <person name="Venkataraman V."/>
            <person name="Vinson J."/>
            <person name="Vo A."/>
            <person name="Wade C."/>
            <person name="Wang S."/>
            <person name="Wangchuk T."/>
            <person name="Wangdi T."/>
            <person name="Whittaker C."/>
            <person name="Wilkinson J."/>
            <person name="Wu Y."/>
            <person name="Wyman D."/>
            <person name="Yadav S."/>
            <person name="Yang S."/>
            <person name="Yang X."/>
            <person name="Yeager S."/>
            <person name="Yee E."/>
            <person name="Young G."/>
            <person name="Zainoun J."/>
            <person name="Zembeck L."/>
            <person name="Zimmer A."/>
            <person name="Zody M."/>
            <person name="Lander E."/>
        </authorList>
    </citation>
    <scope>NUCLEOTIDE SEQUENCE [LARGE SCALE GENOMIC DNA]</scope>
</reference>
<dbReference type="Gene3D" id="1.10.10.10">
    <property type="entry name" value="Winged helix-like DNA-binding domain superfamily/Winged helix DNA-binding domain"/>
    <property type="match status" value="1"/>
</dbReference>
<dbReference type="Pfam" id="PF00595">
    <property type="entry name" value="PDZ"/>
    <property type="match status" value="1"/>
</dbReference>
<evidence type="ECO:0000259" key="9">
    <source>
        <dbReference type="PROSITE" id="PS50186"/>
    </source>
</evidence>